<proteinExistence type="predicted"/>
<sequence>MDEEERKMVAIGAQLEGLSVSTKNIGKKIVVSEMELIILCSFAKLGFLSDMSEHEDEVGLACKDEKDNLIKAIREAFSDEEVDGMNRLSQGLVAILTSERYEKYVLVTE</sequence>
<accession>A0A0F9VLT8</accession>
<dbReference type="AlphaFoldDB" id="A0A0F9VLT8"/>
<reference evidence="1" key="1">
    <citation type="journal article" date="2015" name="Nature">
        <title>Complex archaea that bridge the gap between prokaryotes and eukaryotes.</title>
        <authorList>
            <person name="Spang A."/>
            <person name="Saw J.H."/>
            <person name="Jorgensen S.L."/>
            <person name="Zaremba-Niedzwiedzka K."/>
            <person name="Martijn J."/>
            <person name="Lind A.E."/>
            <person name="van Eijk R."/>
            <person name="Schleper C."/>
            <person name="Guy L."/>
            <person name="Ettema T.J."/>
        </authorList>
    </citation>
    <scope>NUCLEOTIDE SEQUENCE</scope>
</reference>
<dbReference type="EMBL" id="LAZR01000326">
    <property type="protein sequence ID" value="KKN74446.1"/>
    <property type="molecule type" value="Genomic_DNA"/>
</dbReference>
<gene>
    <name evidence="1" type="ORF">LCGC14_0390660</name>
</gene>
<protein>
    <submittedName>
        <fullName evidence="1">Uncharacterized protein</fullName>
    </submittedName>
</protein>
<name>A0A0F9VLT8_9ZZZZ</name>
<organism evidence="1">
    <name type="scientific">marine sediment metagenome</name>
    <dbReference type="NCBI Taxonomy" id="412755"/>
    <lineage>
        <taxon>unclassified sequences</taxon>
        <taxon>metagenomes</taxon>
        <taxon>ecological metagenomes</taxon>
    </lineage>
</organism>
<evidence type="ECO:0000313" key="1">
    <source>
        <dbReference type="EMBL" id="KKN74446.1"/>
    </source>
</evidence>
<comment type="caution">
    <text evidence="1">The sequence shown here is derived from an EMBL/GenBank/DDBJ whole genome shotgun (WGS) entry which is preliminary data.</text>
</comment>